<comment type="caution">
    <text evidence="1">The sequence shown here is derived from an EMBL/GenBank/DDBJ whole genome shotgun (WGS) entry which is preliminary data.</text>
</comment>
<sequence>MQIKLGEKVRDKITGFVGIATAKTEFLNGCIQYDVIPKADKNNKILESVAVDEQSLEVITPKKKKVIKKVKERNGGAMRIPFKQRGY</sequence>
<evidence type="ECO:0000313" key="1">
    <source>
        <dbReference type="EMBL" id="KKN62705.1"/>
    </source>
</evidence>
<reference evidence="1" key="1">
    <citation type="journal article" date="2015" name="Nature">
        <title>Complex archaea that bridge the gap between prokaryotes and eukaryotes.</title>
        <authorList>
            <person name="Spang A."/>
            <person name="Saw J.H."/>
            <person name="Jorgensen S.L."/>
            <person name="Zaremba-Niedzwiedzka K."/>
            <person name="Martijn J."/>
            <person name="Lind A.E."/>
            <person name="van Eijk R."/>
            <person name="Schleper C."/>
            <person name="Guy L."/>
            <person name="Ettema T.J."/>
        </authorList>
    </citation>
    <scope>NUCLEOTIDE SEQUENCE</scope>
</reference>
<accession>A0A0F9S1S5</accession>
<organism evidence="1">
    <name type="scientific">marine sediment metagenome</name>
    <dbReference type="NCBI Taxonomy" id="412755"/>
    <lineage>
        <taxon>unclassified sequences</taxon>
        <taxon>metagenomes</taxon>
        <taxon>ecological metagenomes</taxon>
    </lineage>
</organism>
<dbReference type="EMBL" id="LAZR01000616">
    <property type="protein sequence ID" value="KKN62705.1"/>
    <property type="molecule type" value="Genomic_DNA"/>
</dbReference>
<name>A0A0F9S1S5_9ZZZZ</name>
<proteinExistence type="predicted"/>
<protein>
    <submittedName>
        <fullName evidence="1">Uncharacterized protein</fullName>
    </submittedName>
</protein>
<gene>
    <name evidence="1" type="ORF">LCGC14_0509660</name>
</gene>
<dbReference type="AlphaFoldDB" id="A0A0F9S1S5"/>